<dbReference type="PANTHER" id="PTHR11538:SF26">
    <property type="entry name" value="FERREDOXIN-FOLD ANTICODON-BINDING DOMAIN-CONTAINING PROTEIN 1"/>
    <property type="match status" value="1"/>
</dbReference>
<dbReference type="SUPFAM" id="SSF53335">
    <property type="entry name" value="S-adenosyl-L-methionine-dependent methyltransferases"/>
    <property type="match status" value="1"/>
</dbReference>
<evidence type="ECO:0000256" key="1">
    <source>
        <dbReference type="SAM" id="MobiDB-lite"/>
    </source>
</evidence>
<accession>A0A1U7LR92</accession>
<dbReference type="Proteomes" id="UP000186594">
    <property type="component" value="Unassembled WGS sequence"/>
</dbReference>
<feature type="region of interest" description="Disordered" evidence="1">
    <location>
        <begin position="1"/>
        <end position="47"/>
    </location>
</feature>
<dbReference type="GO" id="GO:0070475">
    <property type="term" value="P:rRNA base methylation"/>
    <property type="evidence" value="ECO:0007669"/>
    <property type="project" value="EnsemblFungi"/>
</dbReference>
<keyword evidence="3" id="KW-0808">Transferase</keyword>
<sequence>MRGKMKKRKLANATDLRKSFANHKQQASTTTKNLKKQQAKTLKSHRETVPFEKESSILLVGEEGDFSFAASLIDYHHLAPEKVVATSYDSLRDLKEKYPHVQEHISSIEASGAQIIYGIDATNLGTKILNDRKFDHIIFNFPHVGLSIKDQDRNIRANQEMLLAFFQSLQTLLSGQGTVVISLADTLPYTLWNIKSLARNTGLRLRTSRKFDGSMYPGYAHQCTIGERKHSWKGEERSARMWIFERDIDEQTDNLKRKKHSSDDDDTE</sequence>
<dbReference type="InterPro" id="IPR019446">
    <property type="entry name" value="BMT5-like"/>
</dbReference>
<organism evidence="3 4">
    <name type="scientific">Neolecta irregularis (strain DAH-3)</name>
    <dbReference type="NCBI Taxonomy" id="1198029"/>
    <lineage>
        <taxon>Eukaryota</taxon>
        <taxon>Fungi</taxon>
        <taxon>Dikarya</taxon>
        <taxon>Ascomycota</taxon>
        <taxon>Taphrinomycotina</taxon>
        <taxon>Neolectales</taxon>
        <taxon>Neolectaceae</taxon>
        <taxon>Neolecta</taxon>
    </lineage>
</organism>
<keyword evidence="3" id="KW-0489">Methyltransferase</keyword>
<evidence type="ECO:0000259" key="2">
    <source>
        <dbReference type="Pfam" id="PF10354"/>
    </source>
</evidence>
<dbReference type="OMA" id="YPGYKHA"/>
<dbReference type="PANTHER" id="PTHR11538">
    <property type="entry name" value="PHENYLALANYL-TRNA SYNTHETASE"/>
    <property type="match status" value="1"/>
</dbReference>
<feature type="compositionally biased region" description="Polar residues" evidence="1">
    <location>
        <begin position="22"/>
        <end position="32"/>
    </location>
</feature>
<gene>
    <name evidence="3" type="ORF">NEOLI_002834</name>
</gene>
<reference evidence="3 4" key="1">
    <citation type="submission" date="2016-04" db="EMBL/GenBank/DDBJ databases">
        <title>Evolutionary innovation and constraint leading to complex multicellularity in the Ascomycota.</title>
        <authorList>
            <person name="Cisse O."/>
            <person name="Nguyen A."/>
            <person name="Hewitt D.A."/>
            <person name="Jedd G."/>
            <person name="Stajich J.E."/>
        </authorList>
    </citation>
    <scope>NUCLEOTIDE SEQUENCE [LARGE SCALE GENOMIC DNA]</scope>
    <source>
        <strain evidence="3 4">DAH-3</strain>
    </source>
</reference>
<dbReference type="InterPro" id="IPR029063">
    <property type="entry name" value="SAM-dependent_MTases_sf"/>
</dbReference>
<keyword evidence="4" id="KW-1185">Reference proteome</keyword>
<dbReference type="GO" id="GO:0070042">
    <property type="term" value="F:rRNA (uridine-N3-)-methyltransferase activity"/>
    <property type="evidence" value="ECO:0007669"/>
    <property type="project" value="EnsemblFungi"/>
</dbReference>
<name>A0A1U7LR92_NEOID</name>
<protein>
    <submittedName>
        <fullName evidence="3">25S rRNA (Uridine-N(3))-methyltransferase</fullName>
    </submittedName>
</protein>
<dbReference type="GO" id="GO:0005737">
    <property type="term" value="C:cytoplasm"/>
    <property type="evidence" value="ECO:0007669"/>
    <property type="project" value="TreeGrafter"/>
</dbReference>
<evidence type="ECO:0000313" key="3">
    <source>
        <dbReference type="EMBL" id="OLL25103.1"/>
    </source>
</evidence>
<dbReference type="OrthoDB" id="273345at2759"/>
<evidence type="ECO:0000313" key="4">
    <source>
        <dbReference type="Proteomes" id="UP000186594"/>
    </source>
</evidence>
<feature type="domain" description="25S rRNA (uridine-N(3))-methyltransferase BMT5-like" evidence="2">
    <location>
        <begin position="58"/>
        <end position="222"/>
    </location>
</feature>
<dbReference type="STRING" id="1198029.A0A1U7LR92"/>
<dbReference type="EMBL" id="LXFE01000503">
    <property type="protein sequence ID" value="OLL25103.1"/>
    <property type="molecule type" value="Genomic_DNA"/>
</dbReference>
<dbReference type="Pfam" id="PF10354">
    <property type="entry name" value="BMT5-like"/>
    <property type="match status" value="1"/>
</dbReference>
<comment type="caution">
    <text evidence="3">The sequence shown here is derived from an EMBL/GenBank/DDBJ whole genome shotgun (WGS) entry which is preliminary data.</text>
</comment>
<proteinExistence type="predicted"/>
<dbReference type="GO" id="GO:0005730">
    <property type="term" value="C:nucleolus"/>
    <property type="evidence" value="ECO:0007669"/>
    <property type="project" value="EnsemblFungi"/>
</dbReference>
<feature type="compositionally biased region" description="Basic residues" evidence="1">
    <location>
        <begin position="1"/>
        <end position="10"/>
    </location>
</feature>
<dbReference type="AlphaFoldDB" id="A0A1U7LR92"/>